<evidence type="ECO:0008006" key="3">
    <source>
        <dbReference type="Google" id="ProtNLM"/>
    </source>
</evidence>
<keyword evidence="2" id="KW-1185">Reference proteome</keyword>
<dbReference type="Proteomes" id="UP001501285">
    <property type="component" value="Unassembled WGS sequence"/>
</dbReference>
<dbReference type="Pfam" id="PF13196">
    <property type="entry name" value="DUF4012"/>
    <property type="match status" value="1"/>
</dbReference>
<comment type="caution">
    <text evidence="1">The sequence shown here is derived from an EMBL/GenBank/DDBJ whole genome shotgun (WGS) entry which is preliminary data.</text>
</comment>
<dbReference type="EMBL" id="BAAANB010000001">
    <property type="protein sequence ID" value="GAA2022000.1"/>
    <property type="molecule type" value="Genomic_DNA"/>
</dbReference>
<organism evidence="1 2">
    <name type="scientific">Terrabacter terrae</name>
    <dbReference type="NCBI Taxonomy" id="318434"/>
    <lineage>
        <taxon>Bacteria</taxon>
        <taxon>Bacillati</taxon>
        <taxon>Actinomycetota</taxon>
        <taxon>Actinomycetes</taxon>
        <taxon>Micrococcales</taxon>
        <taxon>Intrasporangiaceae</taxon>
        <taxon>Terrabacter</taxon>
    </lineage>
</organism>
<reference evidence="1 2" key="1">
    <citation type="journal article" date="2019" name="Int. J. Syst. Evol. Microbiol.">
        <title>The Global Catalogue of Microorganisms (GCM) 10K type strain sequencing project: providing services to taxonomists for standard genome sequencing and annotation.</title>
        <authorList>
            <consortium name="The Broad Institute Genomics Platform"/>
            <consortium name="The Broad Institute Genome Sequencing Center for Infectious Disease"/>
            <person name="Wu L."/>
            <person name="Ma J."/>
        </authorList>
    </citation>
    <scope>NUCLEOTIDE SEQUENCE [LARGE SCALE GENOMIC DNA]</scope>
    <source>
        <strain evidence="1 2">JCM 14283</strain>
    </source>
</reference>
<dbReference type="RefSeq" id="WP_343988036.1">
    <property type="nucleotide sequence ID" value="NZ_BAAANB010000001.1"/>
</dbReference>
<evidence type="ECO:0000313" key="1">
    <source>
        <dbReference type="EMBL" id="GAA2022000.1"/>
    </source>
</evidence>
<evidence type="ECO:0000313" key="2">
    <source>
        <dbReference type="Proteomes" id="UP001501285"/>
    </source>
</evidence>
<dbReference type="InterPro" id="IPR025101">
    <property type="entry name" value="DUF4012"/>
</dbReference>
<proteinExistence type="predicted"/>
<protein>
    <recommendedName>
        <fullName evidence="3">DUF4012 domain-containing protein</fullName>
    </recommendedName>
</protein>
<sequence length="581" mass="61761">MFVVFAIALLAYGVALAVTGFLVNRHLRDARTAVQSLRTELVDKHIPAARIDSTLAVVQREAAAARSLTDGPVWAPPTLLPWLRGPFETVRGAAAAVDDLATRVLPDLRTVQRSLLGGNLQAGHGTIRLAPFQAAQQPLARAATAADTILRDVRALPDSSVGPLETARTELVSQVSDLSSQLHDVNDVVDVLPSMLGAQGPRRYFMAFQNNAESRGLGGMVGAYAIVRADNGKLSFDRFGTDGDFDGLRISTAGLDPDFLAQQQGAGVGQTFVNATASPHFPYAGELLLRYWQAKTGERLDGAIVTDPAALGRLLKVTGPTQLPDGTPVTAENVVSLSLKDVYARFAGQAEARKLYLVEIAKAVAKDVLGRGPARATELAKAMGSAIGERRLLVYSTHQPEQRVLAAHPVAGLLSDTKGIFAGVIVNNAAANKLDYYLQRQVTYSPPACGDARRISTVTIKLTNGAPKKGLNAYVAGNGGQLPWATSKLLVSYYATKGATFTHPTLDGKPTFLSSGVERGRPVFTTSVTIPPQASRTLVLKIEEPPTADEPVTTLVQPLVLPQVTRIERKPCRTPSATPAP</sequence>
<accession>A0ABN3IP88</accession>
<gene>
    <name evidence="1" type="ORF">GCM10009740_08580</name>
</gene>
<name>A0ABN3IP88_9MICO</name>